<proteinExistence type="predicted"/>
<evidence type="ECO:0000313" key="1">
    <source>
        <dbReference type="EMBL" id="GBL84183.1"/>
    </source>
</evidence>
<dbReference type="AlphaFoldDB" id="A0A4Y2AWS5"/>
<comment type="caution">
    <text evidence="1">The sequence shown here is derived from an EMBL/GenBank/DDBJ whole genome shotgun (WGS) entry which is preliminary data.</text>
</comment>
<name>A0A4Y2AWS5_ARAVE</name>
<evidence type="ECO:0000313" key="2">
    <source>
        <dbReference type="Proteomes" id="UP000499080"/>
    </source>
</evidence>
<gene>
    <name evidence="1" type="ORF">AVEN_118587_1</name>
</gene>
<reference evidence="1 2" key="1">
    <citation type="journal article" date="2019" name="Sci. Rep.">
        <title>Orb-weaving spider Araneus ventricosus genome elucidates the spidroin gene catalogue.</title>
        <authorList>
            <person name="Kono N."/>
            <person name="Nakamura H."/>
            <person name="Ohtoshi R."/>
            <person name="Moran D.A.P."/>
            <person name="Shinohara A."/>
            <person name="Yoshida Y."/>
            <person name="Fujiwara M."/>
            <person name="Mori M."/>
            <person name="Tomita M."/>
            <person name="Arakawa K."/>
        </authorList>
    </citation>
    <scope>NUCLEOTIDE SEQUENCE [LARGE SCALE GENOMIC DNA]</scope>
</reference>
<sequence length="113" mass="12611">MDNTKEIHIKHTATPRSQVVLITSVSSHADVTTSPPGGGYISLHFTTDMDRLFWNRSTSAFESRIRGSGSVFRRGVDSILRSVITARSPITNIVHKLYTSRLDPVEPEEDDEI</sequence>
<organism evidence="1 2">
    <name type="scientific">Araneus ventricosus</name>
    <name type="common">Orbweaver spider</name>
    <name type="synonym">Epeira ventricosa</name>
    <dbReference type="NCBI Taxonomy" id="182803"/>
    <lineage>
        <taxon>Eukaryota</taxon>
        <taxon>Metazoa</taxon>
        <taxon>Ecdysozoa</taxon>
        <taxon>Arthropoda</taxon>
        <taxon>Chelicerata</taxon>
        <taxon>Arachnida</taxon>
        <taxon>Araneae</taxon>
        <taxon>Araneomorphae</taxon>
        <taxon>Entelegynae</taxon>
        <taxon>Araneoidea</taxon>
        <taxon>Araneidae</taxon>
        <taxon>Araneus</taxon>
    </lineage>
</organism>
<dbReference type="Proteomes" id="UP000499080">
    <property type="component" value="Unassembled WGS sequence"/>
</dbReference>
<keyword evidence="2" id="KW-1185">Reference proteome</keyword>
<accession>A0A4Y2AWS5</accession>
<dbReference type="EMBL" id="BGPR01000036">
    <property type="protein sequence ID" value="GBL84183.1"/>
    <property type="molecule type" value="Genomic_DNA"/>
</dbReference>
<protein>
    <submittedName>
        <fullName evidence="1">Uncharacterized protein</fullName>
    </submittedName>
</protein>